<reference evidence="2" key="1">
    <citation type="submission" date="2022-02" db="EMBL/GenBank/DDBJ databases">
        <authorList>
            <person name="Leng L."/>
        </authorList>
    </citation>
    <scope>NUCLEOTIDE SEQUENCE</scope>
    <source>
        <strain evidence="2">JI</strain>
    </source>
</reference>
<evidence type="ECO:0000313" key="3">
    <source>
        <dbReference type="Proteomes" id="UP001154312"/>
    </source>
</evidence>
<keyword evidence="3" id="KW-1185">Reference proteome</keyword>
<proteinExistence type="predicted"/>
<dbReference type="Proteomes" id="UP001154312">
    <property type="component" value="Unassembled WGS sequence"/>
</dbReference>
<feature type="region of interest" description="Disordered" evidence="1">
    <location>
        <begin position="1"/>
        <end position="21"/>
    </location>
</feature>
<dbReference type="AlphaFoldDB" id="A0A9X4GYM5"/>
<name>A0A9X4GYM5_9FIRM</name>
<evidence type="ECO:0000256" key="1">
    <source>
        <dbReference type="SAM" id="MobiDB-lite"/>
    </source>
</evidence>
<accession>A0A9X4GYM5</accession>
<sequence>MDKSYDKSNKNRKAHDIPQDMIEDIHKAKLNDPKAHEYEIKKNMSKHQTGKKGIKF</sequence>
<gene>
    <name evidence="2" type="ORF">L7E55_06145</name>
</gene>
<dbReference type="EMBL" id="JAKOAV010000008">
    <property type="protein sequence ID" value="MDF9407942.1"/>
    <property type="molecule type" value="Genomic_DNA"/>
</dbReference>
<dbReference type="RefSeq" id="WP_277443197.1">
    <property type="nucleotide sequence ID" value="NZ_JAKOAV010000008.1"/>
</dbReference>
<comment type="caution">
    <text evidence="2">The sequence shown here is derived from an EMBL/GenBank/DDBJ whole genome shotgun (WGS) entry which is preliminary data.</text>
</comment>
<evidence type="ECO:0000313" key="2">
    <source>
        <dbReference type="EMBL" id="MDF9407942.1"/>
    </source>
</evidence>
<organism evidence="2 3">
    <name type="scientific">Pelotomaculum isophthalicicum JI</name>
    <dbReference type="NCBI Taxonomy" id="947010"/>
    <lineage>
        <taxon>Bacteria</taxon>
        <taxon>Bacillati</taxon>
        <taxon>Bacillota</taxon>
        <taxon>Clostridia</taxon>
        <taxon>Eubacteriales</taxon>
        <taxon>Desulfotomaculaceae</taxon>
        <taxon>Pelotomaculum</taxon>
    </lineage>
</organism>
<protein>
    <submittedName>
        <fullName evidence="2">Uncharacterized protein</fullName>
    </submittedName>
</protein>